<dbReference type="Proteomes" id="UP000035763">
    <property type="component" value="Unassembled WGS sequence"/>
</dbReference>
<evidence type="ECO:0000313" key="2">
    <source>
        <dbReference type="Proteomes" id="UP000035763"/>
    </source>
</evidence>
<gene>
    <name evidence="1" type="ORF">BN11_1950003</name>
</gene>
<organism evidence="1 2">
    <name type="scientific">Nostocoides australiense Ben110</name>
    <dbReference type="NCBI Taxonomy" id="1193182"/>
    <lineage>
        <taxon>Bacteria</taxon>
        <taxon>Bacillati</taxon>
        <taxon>Actinomycetota</taxon>
        <taxon>Actinomycetes</taxon>
        <taxon>Micrococcales</taxon>
        <taxon>Intrasporangiaceae</taxon>
        <taxon>Nostocoides</taxon>
    </lineage>
</organism>
<dbReference type="OrthoDB" id="9850562at2"/>
<reference evidence="1 2" key="1">
    <citation type="journal article" date="2013" name="ISME J.">
        <title>A metabolic model for members of the genus Tetrasphaera involved in enhanced biological phosphorus removal.</title>
        <authorList>
            <person name="Kristiansen R."/>
            <person name="Nguyen H.T.T."/>
            <person name="Saunders A.M."/>
            <person name="Nielsen J.L."/>
            <person name="Wimmer R."/>
            <person name="Le V.Q."/>
            <person name="McIlroy S.J."/>
            <person name="Petrovski S."/>
            <person name="Seviour R.J."/>
            <person name="Calteau A."/>
            <person name="Nielsen K.L."/>
            <person name="Nielsen P.H."/>
        </authorList>
    </citation>
    <scope>NUCLEOTIDE SEQUENCE [LARGE SCALE GENOMIC DNA]</scope>
    <source>
        <strain evidence="1 2">Ben110</strain>
    </source>
</reference>
<dbReference type="STRING" id="1193182.BN11_1950003"/>
<comment type="caution">
    <text evidence="1">The sequence shown here is derived from an EMBL/GenBank/DDBJ whole genome shotgun (WGS) entry which is preliminary data.</text>
</comment>
<dbReference type="EMBL" id="CAJA01000107">
    <property type="protein sequence ID" value="CCH72748.1"/>
    <property type="molecule type" value="Genomic_DNA"/>
</dbReference>
<proteinExistence type="predicted"/>
<evidence type="ECO:0000313" key="1">
    <source>
        <dbReference type="EMBL" id="CCH72748.1"/>
    </source>
</evidence>
<name>W6JTT3_9MICO</name>
<dbReference type="RefSeq" id="WP_048698238.1">
    <property type="nucleotide sequence ID" value="NZ_HG764815.1"/>
</dbReference>
<accession>W6JTT3</accession>
<keyword evidence="2" id="KW-1185">Reference proteome</keyword>
<dbReference type="AlphaFoldDB" id="W6JTT3"/>
<protein>
    <submittedName>
        <fullName evidence="1">Uncharacterized protein</fullName>
    </submittedName>
</protein>
<sequence>MAEWVVTYTSMPIEADTAEEAISREGSGGGHWNAYPIRQHSEALEVHADIWPGDADLAVILGAVGGLRLAVYQHRDEKDRPLPGVVLDLDRDDPSLEIRVVLEDQRLATIPSTTR</sequence>